<accession>A0A7W5UD92</accession>
<dbReference type="EMBL" id="JACICA010000001">
    <property type="protein sequence ID" value="MBB3701898.1"/>
    <property type="molecule type" value="Genomic_DNA"/>
</dbReference>
<evidence type="ECO:0000313" key="2">
    <source>
        <dbReference type="EMBL" id="MBB3701898.1"/>
    </source>
</evidence>
<feature type="domain" description="Smr" evidence="1">
    <location>
        <begin position="305"/>
        <end position="366"/>
    </location>
</feature>
<proteinExistence type="predicted"/>
<protein>
    <recommendedName>
        <fullName evidence="1">Smr domain-containing protein</fullName>
    </recommendedName>
</protein>
<dbReference type="Proteomes" id="UP000541425">
    <property type="component" value="Unassembled WGS sequence"/>
</dbReference>
<gene>
    <name evidence="2" type="ORF">FHS60_000340</name>
</gene>
<dbReference type="InterPro" id="IPR036781">
    <property type="entry name" value="Smr_assoc-like_sf"/>
</dbReference>
<dbReference type="Pfam" id="PF09640">
    <property type="entry name" value="DUF2027"/>
    <property type="match status" value="1"/>
</dbReference>
<dbReference type="Gene3D" id="2.60.40.1600">
    <property type="entry name" value="Smr-associated-like"/>
    <property type="match status" value="1"/>
</dbReference>
<evidence type="ECO:0000259" key="1">
    <source>
        <dbReference type="PROSITE" id="PS50828"/>
    </source>
</evidence>
<dbReference type="SUPFAM" id="SSF158949">
    <property type="entry name" value="Smr-associated domain-like"/>
    <property type="match status" value="1"/>
</dbReference>
<comment type="caution">
    <text evidence="2">The sequence shown here is derived from an EMBL/GenBank/DDBJ whole genome shotgun (WGS) entry which is preliminary data.</text>
</comment>
<reference evidence="2 3" key="1">
    <citation type="submission" date="2020-08" db="EMBL/GenBank/DDBJ databases">
        <title>Genomic Encyclopedia of Type Strains, Phase IV (KMG-IV): sequencing the most valuable type-strain genomes for metagenomic binning, comparative biology and taxonomic classification.</title>
        <authorList>
            <person name="Goeker M."/>
        </authorList>
    </citation>
    <scope>NUCLEOTIDE SEQUENCE [LARGE SCALE GENOMIC DNA]</scope>
    <source>
        <strain evidence="2 3">DSM 22548</strain>
    </source>
</reference>
<sequence length="366" mass="41967">MKIGDRVRFLNEVGGGTIAGFPSKKTVLVTDESGFDIPVLVTDVVVIETDDYNIVRSPKEEAKSKKQSEAKQPDAYIHCNDDEEEEDDRPITFRPRPLERRGADVLNLFLAFVAPKGLDASDTSFEAYLINDSNLYIQFILLNQDGKAFTVRHAGVVEPNTKLFLEEFLRSELNDWEKVTIQAIAYKQDKPYRLKKPIDVSLRLEGAKFYKLHTFTHNDFFNLPALIFDIVRDDKPARSIFIDVEDVKEAIIETKQPEHILRQPARTNAQPADEPIEVDLHADEILDTTRGMESKDILDYQLKVFRETMEQEKKHKGQKIVFIHGKGEGVLRNALLKELRSHYKECRYQDASFREYGYGATMVIIG</sequence>
<organism evidence="2 3">
    <name type="scientific">Alloprevotella rava</name>
    <dbReference type="NCBI Taxonomy" id="671218"/>
    <lineage>
        <taxon>Bacteria</taxon>
        <taxon>Pseudomonadati</taxon>
        <taxon>Bacteroidota</taxon>
        <taxon>Bacteroidia</taxon>
        <taxon>Bacteroidales</taxon>
        <taxon>Prevotellaceae</taxon>
        <taxon>Alloprevotella</taxon>
    </lineage>
</organism>
<dbReference type="RefSeq" id="WP_183694098.1">
    <property type="nucleotide sequence ID" value="NZ_JACICA010000001.1"/>
</dbReference>
<dbReference type="Pfam" id="PF01713">
    <property type="entry name" value="Smr"/>
    <property type="match status" value="1"/>
</dbReference>
<dbReference type="InterPro" id="IPR018598">
    <property type="entry name" value="DUF2027"/>
</dbReference>
<name>A0A7W5UD92_9BACT</name>
<dbReference type="InterPro" id="IPR002625">
    <property type="entry name" value="Smr_dom"/>
</dbReference>
<evidence type="ECO:0000313" key="3">
    <source>
        <dbReference type="Proteomes" id="UP000541425"/>
    </source>
</evidence>
<dbReference type="InterPro" id="IPR036063">
    <property type="entry name" value="Smr_dom_sf"/>
</dbReference>
<dbReference type="AlphaFoldDB" id="A0A7W5UD92"/>
<dbReference type="Gene3D" id="3.30.1370.110">
    <property type="match status" value="1"/>
</dbReference>
<dbReference type="PROSITE" id="PS50828">
    <property type="entry name" value="SMR"/>
    <property type="match status" value="1"/>
</dbReference>